<organism evidence="13 14">
    <name type="scientific">Coptotermes formosanus</name>
    <name type="common">Formosan subterranean termite</name>
    <dbReference type="NCBI Taxonomy" id="36987"/>
    <lineage>
        <taxon>Eukaryota</taxon>
        <taxon>Metazoa</taxon>
        <taxon>Ecdysozoa</taxon>
        <taxon>Arthropoda</taxon>
        <taxon>Hexapoda</taxon>
        <taxon>Insecta</taxon>
        <taxon>Pterygota</taxon>
        <taxon>Neoptera</taxon>
        <taxon>Polyneoptera</taxon>
        <taxon>Dictyoptera</taxon>
        <taxon>Blattodea</taxon>
        <taxon>Blattoidea</taxon>
        <taxon>Termitoidae</taxon>
        <taxon>Rhinotermitidae</taxon>
        <taxon>Coptotermes</taxon>
    </lineage>
</organism>
<keyword evidence="6 11" id="KW-0472">Membrane</keyword>
<feature type="transmembrane region" description="Helical" evidence="11">
    <location>
        <begin position="260"/>
        <end position="280"/>
    </location>
</feature>
<evidence type="ECO:0000256" key="3">
    <source>
        <dbReference type="ARBA" id="ARBA00022692"/>
    </source>
</evidence>
<comment type="similarity">
    <text evidence="2 9">Belongs to the G-protein coupled receptor 1 family.</text>
</comment>
<sequence>NLMVILVVTFSRRLRSITNFFLANLAVADFCVGVFCVYQNISTYVVSNWVLGDALCKMYQFVHSLSYTASIFILVVISTERYFAIIHPIKCKQILTPRRLVIVMVVVWVASALYSSPRFIWVGTVTTKLSNGLTDTMCIMKRLKYDSKLFDMINFTVLYLVPLAVMTVLYSLIGTSLWHSSHGLDRHCRTNGSASKNAGSSLRIKFEKRPFSDSHVTINRVGSSCGGSGSTVFHSKPRPLAGSSLMTESSQNVLRARRGVIRMLIVVVLTFALCNLPYHARKMWQYWSPDYDGGSNFSSLFTPVTFLITYFNSGINPILYAFMSRNFRKGMRELLCCSVRGGARGRGSRRHTTSSSARRSSIRSTTKALSVTGNPDS</sequence>
<gene>
    <name evidence="13" type="ORF">Cfor_11092</name>
</gene>
<proteinExistence type="inferred from homology"/>
<dbReference type="PRINTS" id="PR00237">
    <property type="entry name" value="GPCRRHODOPSN"/>
</dbReference>
<evidence type="ECO:0000256" key="11">
    <source>
        <dbReference type="SAM" id="Phobius"/>
    </source>
</evidence>
<keyword evidence="5 9" id="KW-0297">G-protein coupled receptor</keyword>
<evidence type="ECO:0000256" key="8">
    <source>
        <dbReference type="ARBA" id="ARBA00023224"/>
    </source>
</evidence>
<keyword evidence="3 9" id="KW-0812">Transmembrane</keyword>
<evidence type="ECO:0000313" key="13">
    <source>
        <dbReference type="EMBL" id="GFG40916.1"/>
    </source>
</evidence>
<dbReference type="PANTHER" id="PTHR24243">
    <property type="entry name" value="G-PROTEIN COUPLED RECEPTOR"/>
    <property type="match status" value="1"/>
</dbReference>
<keyword evidence="4 11" id="KW-1133">Transmembrane helix</keyword>
<name>A0A6L2Q8F5_COPFO</name>
<feature type="transmembrane region" description="Helical" evidence="11">
    <location>
        <begin position="61"/>
        <end position="79"/>
    </location>
</feature>
<dbReference type="OrthoDB" id="5964776at2759"/>
<evidence type="ECO:0000256" key="9">
    <source>
        <dbReference type="RuleBase" id="RU000688"/>
    </source>
</evidence>
<accession>A0A6L2Q8F5</accession>
<dbReference type="InterPro" id="IPR000276">
    <property type="entry name" value="GPCR_Rhodpsn"/>
</dbReference>
<reference evidence="14" key="1">
    <citation type="submission" date="2020-01" db="EMBL/GenBank/DDBJ databases">
        <title>Draft genome sequence of the Termite Coptotermes fromosanus.</title>
        <authorList>
            <person name="Itakura S."/>
            <person name="Yosikawa Y."/>
            <person name="Umezawa K."/>
        </authorList>
    </citation>
    <scope>NUCLEOTIDE SEQUENCE [LARGE SCALE GENOMIC DNA]</scope>
</reference>
<dbReference type="FunCoup" id="A0A6L2Q8F5">
    <property type="interactions" value="60"/>
</dbReference>
<evidence type="ECO:0000256" key="10">
    <source>
        <dbReference type="SAM" id="MobiDB-lite"/>
    </source>
</evidence>
<evidence type="ECO:0000313" key="14">
    <source>
        <dbReference type="Proteomes" id="UP000502823"/>
    </source>
</evidence>
<feature type="non-terminal residue" evidence="13">
    <location>
        <position position="1"/>
    </location>
</feature>
<feature type="compositionally biased region" description="Low complexity" evidence="10">
    <location>
        <begin position="353"/>
        <end position="366"/>
    </location>
</feature>
<evidence type="ECO:0000256" key="1">
    <source>
        <dbReference type="ARBA" id="ARBA00004141"/>
    </source>
</evidence>
<dbReference type="InterPro" id="IPR017452">
    <property type="entry name" value="GPCR_Rhodpsn_7TM"/>
</dbReference>
<feature type="transmembrane region" description="Helical" evidence="11">
    <location>
        <begin position="300"/>
        <end position="322"/>
    </location>
</feature>
<feature type="transmembrane region" description="Helical" evidence="11">
    <location>
        <begin position="152"/>
        <end position="173"/>
    </location>
</feature>
<keyword evidence="8 9" id="KW-0807">Transducer</keyword>
<comment type="subcellular location">
    <subcellularLocation>
        <location evidence="1">Membrane</location>
        <topology evidence="1">Multi-pass membrane protein</topology>
    </subcellularLocation>
</comment>
<keyword evidence="7 9" id="KW-0675">Receptor</keyword>
<feature type="compositionally biased region" description="Polar residues" evidence="10">
    <location>
        <begin position="367"/>
        <end position="377"/>
    </location>
</feature>
<dbReference type="EMBL" id="BLKM01002776">
    <property type="protein sequence ID" value="GFG40916.1"/>
    <property type="molecule type" value="Genomic_DNA"/>
</dbReference>
<dbReference type="Pfam" id="PF00001">
    <property type="entry name" value="7tm_1"/>
    <property type="match status" value="1"/>
</dbReference>
<evidence type="ECO:0000256" key="6">
    <source>
        <dbReference type="ARBA" id="ARBA00023136"/>
    </source>
</evidence>
<feature type="region of interest" description="Disordered" evidence="10">
    <location>
        <begin position="342"/>
        <end position="377"/>
    </location>
</feature>
<dbReference type="Proteomes" id="UP000502823">
    <property type="component" value="Unassembled WGS sequence"/>
</dbReference>
<evidence type="ECO:0000256" key="2">
    <source>
        <dbReference type="ARBA" id="ARBA00010663"/>
    </source>
</evidence>
<dbReference type="PROSITE" id="PS00237">
    <property type="entry name" value="G_PROTEIN_RECEP_F1_1"/>
    <property type="match status" value="1"/>
</dbReference>
<dbReference type="Gene3D" id="1.20.1070.10">
    <property type="entry name" value="Rhodopsin 7-helix transmembrane proteins"/>
    <property type="match status" value="1"/>
</dbReference>
<dbReference type="PROSITE" id="PS50262">
    <property type="entry name" value="G_PROTEIN_RECEP_F1_2"/>
    <property type="match status" value="1"/>
</dbReference>
<feature type="domain" description="G-protein coupled receptors family 1 profile" evidence="12">
    <location>
        <begin position="1"/>
        <end position="320"/>
    </location>
</feature>
<dbReference type="GO" id="GO:0005886">
    <property type="term" value="C:plasma membrane"/>
    <property type="evidence" value="ECO:0007669"/>
    <property type="project" value="TreeGrafter"/>
</dbReference>
<evidence type="ECO:0000256" key="7">
    <source>
        <dbReference type="ARBA" id="ARBA00023170"/>
    </source>
</evidence>
<protein>
    <recommendedName>
        <fullName evidence="12">G-protein coupled receptors family 1 profile domain-containing protein</fullName>
    </recommendedName>
</protein>
<keyword evidence="14" id="KW-1185">Reference proteome</keyword>
<dbReference type="GO" id="GO:0004983">
    <property type="term" value="F:neuropeptide Y receptor activity"/>
    <property type="evidence" value="ECO:0007669"/>
    <property type="project" value="InterPro"/>
</dbReference>
<evidence type="ECO:0000256" key="5">
    <source>
        <dbReference type="ARBA" id="ARBA00023040"/>
    </source>
</evidence>
<evidence type="ECO:0000256" key="4">
    <source>
        <dbReference type="ARBA" id="ARBA00022989"/>
    </source>
</evidence>
<feature type="transmembrane region" description="Helical" evidence="11">
    <location>
        <begin position="20"/>
        <end position="41"/>
    </location>
</feature>
<feature type="transmembrane region" description="Helical" evidence="11">
    <location>
        <begin position="100"/>
        <end position="121"/>
    </location>
</feature>
<dbReference type="PANTHER" id="PTHR24243:SF224">
    <property type="entry name" value="G-PROTEIN COUPLED RECEPTOR 19-RELATED"/>
    <property type="match status" value="1"/>
</dbReference>
<dbReference type="AlphaFoldDB" id="A0A6L2Q8F5"/>
<dbReference type="InterPro" id="IPR000611">
    <property type="entry name" value="NPY_rcpt"/>
</dbReference>
<evidence type="ECO:0000259" key="12">
    <source>
        <dbReference type="PROSITE" id="PS50262"/>
    </source>
</evidence>
<comment type="caution">
    <text evidence="13">The sequence shown here is derived from an EMBL/GenBank/DDBJ whole genome shotgun (WGS) entry which is preliminary data.</text>
</comment>
<dbReference type="InParanoid" id="A0A6L2Q8F5"/>
<dbReference type="PRINTS" id="PR01012">
    <property type="entry name" value="NRPEPTIDEYR"/>
</dbReference>
<dbReference type="SUPFAM" id="SSF81321">
    <property type="entry name" value="Family A G protein-coupled receptor-like"/>
    <property type="match status" value="1"/>
</dbReference>